<sequence>MEHSELFLLLPRYEEAEGQPDYIRLKSVMTVAEVLEVIESIDGICRFIANENYEGYYDADNVSAFLYPVEAMEECYPNIKTRMRMVMSKWGENWRTQKVQKDTERYLYHGLPIKDDTLCEMAERKAVSTDGSVFLLVNQKAFSDSVKTIQVKRNQTELEFEVSKADFKSVSEWYETNRKPQRIFSLNPKHGENGKGAHPANKGEKVSVLMCSKEDAKNMLLKAIGTDLRVLYFFDQTHNQYIEFKRESENTYHGFHLDAIDEKRVPEEIKMMIKELMS</sequence>
<reference evidence="1" key="1">
    <citation type="submission" date="2012-11" db="EMBL/GenBank/DDBJ databases">
        <title>Dependencies among metagenomic species, viruses, plasmids and units of genetic variation.</title>
        <authorList>
            <person name="Nielsen H.B."/>
            <person name="Almeida M."/>
            <person name="Juncker A.S."/>
            <person name="Rasmussen S."/>
            <person name="Li J."/>
            <person name="Sunagawa S."/>
            <person name="Plichta D."/>
            <person name="Gautier L."/>
            <person name="Le Chatelier E."/>
            <person name="Peletier E."/>
            <person name="Bonde I."/>
            <person name="Nielsen T."/>
            <person name="Manichanh C."/>
            <person name="Arumugam M."/>
            <person name="Batto J."/>
            <person name="Santos M.B.Q.D."/>
            <person name="Blom N."/>
            <person name="Borruel N."/>
            <person name="Burgdorf K.S."/>
            <person name="Boumezbeur F."/>
            <person name="Casellas F."/>
            <person name="Dore J."/>
            <person name="Guarner F."/>
            <person name="Hansen T."/>
            <person name="Hildebrand F."/>
            <person name="Kaas R.S."/>
            <person name="Kennedy S."/>
            <person name="Kristiansen K."/>
            <person name="Kultima J.R."/>
            <person name="Leonard P."/>
            <person name="Levenez F."/>
            <person name="Lund O."/>
            <person name="Moumen B."/>
            <person name="Le Paslier D."/>
            <person name="Pons N."/>
            <person name="Pedersen O."/>
            <person name="Prifti E."/>
            <person name="Qin J."/>
            <person name="Raes J."/>
            <person name="Tap J."/>
            <person name="Tims S."/>
            <person name="Ussery D.W."/>
            <person name="Yamada T."/>
            <person name="MetaHit consortium"/>
            <person name="Renault P."/>
            <person name="Sicheritz-Ponten T."/>
            <person name="Bork P."/>
            <person name="Wang J."/>
            <person name="Brunak S."/>
            <person name="Ehrlich S.D."/>
        </authorList>
    </citation>
    <scope>NUCLEOTIDE SEQUENCE [LARGE SCALE GENOMIC DNA]</scope>
</reference>
<dbReference type="RefSeq" id="WP_022054431.1">
    <property type="nucleotide sequence ID" value="NZ_HF998188.1"/>
</dbReference>
<dbReference type="Proteomes" id="UP000018372">
    <property type="component" value="Unassembled WGS sequence"/>
</dbReference>
<name>R5VVB7_9BACT</name>
<protein>
    <submittedName>
        <fullName evidence="1">Uncharacterized protein</fullName>
    </submittedName>
</protein>
<accession>R5VVB7</accession>
<comment type="caution">
    <text evidence="1">The sequence shown here is derived from an EMBL/GenBank/DDBJ whole genome shotgun (WGS) entry which is preliminary data.</text>
</comment>
<dbReference type="AlphaFoldDB" id="R5VVB7"/>
<proteinExistence type="predicted"/>
<evidence type="ECO:0000313" key="1">
    <source>
        <dbReference type="EMBL" id="CCZ87471.1"/>
    </source>
</evidence>
<gene>
    <name evidence="1" type="ORF">BN536_02247</name>
</gene>
<dbReference type="EMBL" id="CBAT010000151">
    <property type="protein sequence ID" value="CCZ87471.1"/>
    <property type="molecule type" value="Genomic_DNA"/>
</dbReference>
<organism evidence="1 2">
    <name type="scientific">Phocaeicola plebeius CAG:211</name>
    <dbReference type="NCBI Taxonomy" id="1263052"/>
    <lineage>
        <taxon>Bacteria</taxon>
        <taxon>Pseudomonadati</taxon>
        <taxon>Bacteroidota</taxon>
        <taxon>Bacteroidia</taxon>
        <taxon>Bacteroidales</taxon>
        <taxon>Bacteroidaceae</taxon>
        <taxon>Phocaeicola</taxon>
    </lineage>
</organism>
<evidence type="ECO:0000313" key="2">
    <source>
        <dbReference type="Proteomes" id="UP000018372"/>
    </source>
</evidence>